<evidence type="ECO:0000256" key="4">
    <source>
        <dbReference type="ARBA" id="ARBA00034078"/>
    </source>
</evidence>
<dbReference type="InterPro" id="IPR036010">
    <property type="entry name" value="2Fe-2S_ferredoxin-like_sf"/>
</dbReference>
<proteinExistence type="inferred from homology"/>
<reference evidence="6 7" key="1">
    <citation type="submission" date="2023-11" db="EMBL/GenBank/DDBJ databases">
        <title>Paucibacter sp. nov., isolated from fresh soil in Korea.</title>
        <authorList>
            <person name="Le N.T.T."/>
        </authorList>
    </citation>
    <scope>NUCLEOTIDE SEQUENCE [LARGE SCALE GENOMIC DNA]</scope>
    <source>
        <strain evidence="6 7">R3-3</strain>
    </source>
</reference>
<comment type="cofactor">
    <cofactor evidence="4">
        <name>[2Fe-2S] cluster</name>
        <dbReference type="ChEBI" id="CHEBI:190135"/>
    </cofactor>
</comment>
<feature type="domain" description="Succinate dehydogenase/fumarate reductase N-terminal" evidence="5">
    <location>
        <begin position="36"/>
        <end position="105"/>
    </location>
</feature>
<evidence type="ECO:0000313" key="6">
    <source>
        <dbReference type="EMBL" id="MDY0747663.1"/>
    </source>
</evidence>
<comment type="cofactor">
    <cofactor evidence="1">
        <name>[3Fe-4S] cluster</name>
        <dbReference type="ChEBI" id="CHEBI:21137"/>
    </cofactor>
</comment>
<dbReference type="Gene3D" id="3.10.20.30">
    <property type="match status" value="1"/>
</dbReference>
<evidence type="ECO:0000256" key="3">
    <source>
        <dbReference type="ARBA" id="ARBA00012792"/>
    </source>
</evidence>
<evidence type="ECO:0000259" key="5">
    <source>
        <dbReference type="Pfam" id="PF13085"/>
    </source>
</evidence>
<evidence type="ECO:0000256" key="2">
    <source>
        <dbReference type="ARBA" id="ARBA00009433"/>
    </source>
</evidence>
<keyword evidence="7" id="KW-1185">Reference proteome</keyword>
<dbReference type="EMBL" id="JAXCLA010000008">
    <property type="protein sequence ID" value="MDY0747663.1"/>
    <property type="molecule type" value="Genomic_DNA"/>
</dbReference>
<accession>A0ABU5DPK8</accession>
<dbReference type="RefSeq" id="WP_320425620.1">
    <property type="nucleotide sequence ID" value="NZ_JAXCLA010000008.1"/>
</dbReference>
<name>A0ABU5DPK8_9BURK</name>
<dbReference type="Pfam" id="PF13085">
    <property type="entry name" value="Fer2_3"/>
    <property type="match status" value="1"/>
</dbReference>
<organism evidence="6 7">
    <name type="scientific">Roseateles agri</name>
    <dbReference type="NCBI Taxonomy" id="3098619"/>
    <lineage>
        <taxon>Bacteria</taxon>
        <taxon>Pseudomonadati</taxon>
        <taxon>Pseudomonadota</taxon>
        <taxon>Betaproteobacteria</taxon>
        <taxon>Burkholderiales</taxon>
        <taxon>Sphaerotilaceae</taxon>
        <taxon>Roseateles</taxon>
    </lineage>
</organism>
<comment type="similarity">
    <text evidence="2">Belongs to the succinate dehydrogenase/fumarate reductase iron-sulfur protein family.</text>
</comment>
<sequence>MLIHLTLYRDGAERTLDLTLPPAAEAGLGLSDWSGASVSTALQVLQRTLDPQLGYALSCRRGLCKVCAMRIDGEVQTACTVPLHEGIRIAPAKPSLALLDTVVELSLVRSARIASSNSTSLIPEPSPHDA</sequence>
<protein>
    <recommendedName>
        <fullName evidence="3">succinate dehydrogenase</fullName>
        <ecNumber evidence="3">1.3.5.1</ecNumber>
    </recommendedName>
</protein>
<dbReference type="InterPro" id="IPR025192">
    <property type="entry name" value="Succ_DH/fum_Rdtase_N"/>
</dbReference>
<evidence type="ECO:0000313" key="7">
    <source>
        <dbReference type="Proteomes" id="UP001285263"/>
    </source>
</evidence>
<gene>
    <name evidence="6" type="ORF">SNE35_24385</name>
</gene>
<evidence type="ECO:0000256" key="1">
    <source>
        <dbReference type="ARBA" id="ARBA00001927"/>
    </source>
</evidence>
<dbReference type="EC" id="1.3.5.1" evidence="3"/>
<dbReference type="InterPro" id="IPR012675">
    <property type="entry name" value="Beta-grasp_dom_sf"/>
</dbReference>
<dbReference type="SUPFAM" id="SSF54292">
    <property type="entry name" value="2Fe-2S ferredoxin-like"/>
    <property type="match status" value="1"/>
</dbReference>
<dbReference type="Proteomes" id="UP001285263">
    <property type="component" value="Unassembled WGS sequence"/>
</dbReference>
<comment type="caution">
    <text evidence="6">The sequence shown here is derived from an EMBL/GenBank/DDBJ whole genome shotgun (WGS) entry which is preliminary data.</text>
</comment>